<accession>A0A0D2D4T2</accession>
<evidence type="ECO:0000313" key="3">
    <source>
        <dbReference type="EMBL" id="KIW72551.1"/>
    </source>
</evidence>
<evidence type="ECO:0000313" key="4">
    <source>
        <dbReference type="Proteomes" id="UP000054266"/>
    </source>
</evidence>
<evidence type="ECO:0000256" key="1">
    <source>
        <dbReference type="ARBA" id="ARBA00093458"/>
    </source>
</evidence>
<dbReference type="PANTHER" id="PTHR15243:SF0">
    <property type="entry name" value="SERINE_THREONINE-PROTEIN KINASE 19"/>
    <property type="match status" value="1"/>
</dbReference>
<evidence type="ECO:0000256" key="2">
    <source>
        <dbReference type="SAM" id="MobiDB-lite"/>
    </source>
</evidence>
<name>A0A0D2D4T2_9EURO</name>
<gene>
    <name evidence="3" type="ORF">PV04_00735</name>
</gene>
<proteinExistence type="inferred from homology"/>
<keyword evidence="4" id="KW-1185">Reference proteome</keyword>
<sequence length="401" mass="43119">MPLYLTASHSSRVNKPGRRPAETGRRHSSSPFANLPRNKPTSQRTKSLAEAVGDDPNAWEDGEDRLTPSGKVLSTIAVDSAKDVLSAMQYARASMFAALPERAGMNSVRVAEVLNFQRNMPPIVSLAHVHALIAASSKTERDIAALQATGKIRRIKITGRGNDISGLGEVVISMEELQTLLDRSDVPPNIRADFCNVLRAHPRVTGIPPQVLPTSHVTALTRTGFLVSSSLTGSRNLSLAGSSLVSMPKISRAASGSTGAIGGESTFENLGGVGTARRSSSSIYQTQANELVLSVPNIGPYLRLLAAGRSHLLDLLGKSKYKEAPLYLLRERWDGAVDSDNRVSTAKRVRGEFSGVVPAKTKKWKDLYGLNFDWVLEECLGAGLIELFETRSVGLGVRALT</sequence>
<dbReference type="PANTHER" id="PTHR15243">
    <property type="entry name" value="SERINE/THREONINE-PROTEIN KINASE 19"/>
    <property type="match status" value="1"/>
</dbReference>
<dbReference type="AlphaFoldDB" id="A0A0D2D4T2"/>
<evidence type="ECO:0008006" key="5">
    <source>
        <dbReference type="Google" id="ProtNLM"/>
    </source>
</evidence>
<dbReference type="HOGENOM" id="CLU_036328_0_0_1"/>
<organism evidence="3 4">
    <name type="scientific">Phialophora macrospora</name>
    <dbReference type="NCBI Taxonomy" id="1851006"/>
    <lineage>
        <taxon>Eukaryota</taxon>
        <taxon>Fungi</taxon>
        <taxon>Dikarya</taxon>
        <taxon>Ascomycota</taxon>
        <taxon>Pezizomycotina</taxon>
        <taxon>Eurotiomycetes</taxon>
        <taxon>Chaetothyriomycetidae</taxon>
        <taxon>Chaetothyriales</taxon>
        <taxon>Herpotrichiellaceae</taxon>
        <taxon>Phialophora</taxon>
    </lineage>
</organism>
<reference evidence="3 4" key="1">
    <citation type="submission" date="2015-01" db="EMBL/GenBank/DDBJ databases">
        <title>The Genome Sequence of Capronia semiimmersa CBS27337.</title>
        <authorList>
            <consortium name="The Broad Institute Genomics Platform"/>
            <person name="Cuomo C."/>
            <person name="de Hoog S."/>
            <person name="Gorbushina A."/>
            <person name="Stielow B."/>
            <person name="Teixiera M."/>
            <person name="Abouelleil A."/>
            <person name="Chapman S.B."/>
            <person name="Priest M."/>
            <person name="Young S.K."/>
            <person name="Wortman J."/>
            <person name="Nusbaum C."/>
            <person name="Birren B."/>
        </authorList>
    </citation>
    <scope>NUCLEOTIDE SEQUENCE [LARGE SCALE GENOMIC DNA]</scope>
    <source>
        <strain evidence="3 4">CBS 27337</strain>
    </source>
</reference>
<dbReference type="EMBL" id="KN846956">
    <property type="protein sequence ID" value="KIW72551.1"/>
    <property type="molecule type" value="Genomic_DNA"/>
</dbReference>
<dbReference type="GO" id="GO:0046579">
    <property type="term" value="P:positive regulation of Ras protein signal transduction"/>
    <property type="evidence" value="ECO:0007669"/>
    <property type="project" value="TreeGrafter"/>
</dbReference>
<feature type="region of interest" description="Disordered" evidence="2">
    <location>
        <begin position="1"/>
        <end position="66"/>
    </location>
</feature>
<comment type="similarity">
    <text evidence="1">Belongs to the STK19 family.</text>
</comment>
<dbReference type="InterPro" id="IPR018865">
    <property type="entry name" value="STK19-like"/>
</dbReference>
<protein>
    <recommendedName>
        <fullName evidence="5">Serine-threonine protein kinase 19</fullName>
    </recommendedName>
</protein>
<dbReference type="Proteomes" id="UP000054266">
    <property type="component" value="Unassembled WGS sequence"/>
</dbReference>
<dbReference type="Pfam" id="PF10494">
    <property type="entry name" value="Stk19"/>
    <property type="match status" value="1"/>
</dbReference>